<dbReference type="GO" id="GO:0004252">
    <property type="term" value="F:serine-type endopeptidase activity"/>
    <property type="evidence" value="ECO:0007669"/>
    <property type="project" value="InterPro"/>
</dbReference>
<evidence type="ECO:0000256" key="3">
    <source>
        <dbReference type="SAM" id="SignalP"/>
    </source>
</evidence>
<evidence type="ECO:0000313" key="6">
    <source>
        <dbReference type="Proteomes" id="UP000198816"/>
    </source>
</evidence>
<organism evidence="5 6">
    <name type="scientific">Thiocapsa roseopersicina</name>
    <dbReference type="NCBI Taxonomy" id="1058"/>
    <lineage>
        <taxon>Bacteria</taxon>
        <taxon>Pseudomonadati</taxon>
        <taxon>Pseudomonadota</taxon>
        <taxon>Gammaproteobacteria</taxon>
        <taxon>Chromatiales</taxon>
        <taxon>Chromatiaceae</taxon>
        <taxon>Thiocapsa</taxon>
    </lineage>
</organism>
<dbReference type="SUPFAM" id="SSF50494">
    <property type="entry name" value="Trypsin-like serine proteases"/>
    <property type="match status" value="1"/>
</dbReference>
<dbReference type="CDD" id="cd00161">
    <property type="entry name" value="beta-trefoil_Ricin-like"/>
    <property type="match status" value="1"/>
</dbReference>
<dbReference type="GO" id="GO:0006508">
    <property type="term" value="P:proteolysis"/>
    <property type="evidence" value="ECO:0007669"/>
    <property type="project" value="UniProtKB-KW"/>
</dbReference>
<feature type="domain" description="Peptidase S1" evidence="4">
    <location>
        <begin position="30"/>
        <end position="231"/>
    </location>
</feature>
<dbReference type="AlphaFoldDB" id="A0A1H3CKZ3"/>
<name>A0A1H3CKZ3_THIRO</name>
<accession>A0A1H3CKZ3</accession>
<keyword evidence="3" id="KW-0732">Signal</keyword>
<dbReference type="Pfam" id="PF14200">
    <property type="entry name" value="RicinB_lectin_2"/>
    <property type="match status" value="1"/>
</dbReference>
<dbReference type="OrthoDB" id="9813836at2"/>
<dbReference type="InterPro" id="IPR001314">
    <property type="entry name" value="Peptidase_S1A"/>
</dbReference>
<evidence type="ECO:0000259" key="4">
    <source>
        <dbReference type="PROSITE" id="PS50240"/>
    </source>
</evidence>
<dbReference type="PRINTS" id="PR00722">
    <property type="entry name" value="CHYMOTRYPSIN"/>
</dbReference>
<protein>
    <submittedName>
        <fullName evidence="5">V8-like Glu-specific endopeptidase</fullName>
    </submittedName>
</protein>
<dbReference type="Gene3D" id="2.80.10.50">
    <property type="match status" value="1"/>
</dbReference>
<dbReference type="InterPro" id="IPR009003">
    <property type="entry name" value="Peptidase_S1_PA"/>
</dbReference>
<evidence type="ECO:0000256" key="1">
    <source>
        <dbReference type="ARBA" id="ARBA00023157"/>
    </source>
</evidence>
<dbReference type="InterPro" id="IPR000772">
    <property type="entry name" value="Ricin_B_lectin"/>
</dbReference>
<keyword evidence="2" id="KW-0720">Serine protease</keyword>
<gene>
    <name evidence="5" type="ORF">SAMN05421783_13523</name>
</gene>
<keyword evidence="1" id="KW-1015">Disulfide bond</keyword>
<evidence type="ECO:0000256" key="2">
    <source>
        <dbReference type="RuleBase" id="RU363034"/>
    </source>
</evidence>
<dbReference type="SMART" id="SM00020">
    <property type="entry name" value="Tryp_SPc"/>
    <property type="match status" value="1"/>
</dbReference>
<dbReference type="Pfam" id="PF00089">
    <property type="entry name" value="Trypsin"/>
    <property type="match status" value="1"/>
</dbReference>
<dbReference type="PROSITE" id="PS50240">
    <property type="entry name" value="TRYPSIN_DOM"/>
    <property type="match status" value="1"/>
</dbReference>
<dbReference type="InterPro" id="IPR033116">
    <property type="entry name" value="TRYPSIN_SER"/>
</dbReference>
<dbReference type="InterPro" id="IPR001254">
    <property type="entry name" value="Trypsin_dom"/>
</dbReference>
<dbReference type="STRING" id="1058.SAMN05421783_13523"/>
<dbReference type="RefSeq" id="WP_093037770.1">
    <property type="nucleotide sequence ID" value="NZ_FNNZ01000035.1"/>
</dbReference>
<dbReference type="Proteomes" id="UP000198816">
    <property type="component" value="Unassembled WGS sequence"/>
</dbReference>
<reference evidence="6" key="1">
    <citation type="submission" date="2016-10" db="EMBL/GenBank/DDBJ databases">
        <authorList>
            <person name="Varghese N."/>
            <person name="Submissions S."/>
        </authorList>
    </citation>
    <scope>NUCLEOTIDE SEQUENCE [LARGE SCALE GENOMIC DNA]</scope>
    <source>
        <strain evidence="6">DSM 217</strain>
    </source>
</reference>
<dbReference type="InterPro" id="IPR018114">
    <property type="entry name" value="TRYPSIN_HIS"/>
</dbReference>
<feature type="chain" id="PRO_5011615881" evidence="3">
    <location>
        <begin position="21"/>
        <end position="637"/>
    </location>
</feature>
<dbReference type="PROSITE" id="PS50231">
    <property type="entry name" value="RICIN_B_LECTIN"/>
    <property type="match status" value="1"/>
</dbReference>
<dbReference type="InterPro" id="IPR035992">
    <property type="entry name" value="Ricin_B-like_lectins"/>
</dbReference>
<dbReference type="PROSITE" id="PS00135">
    <property type="entry name" value="TRYPSIN_SER"/>
    <property type="match status" value="1"/>
</dbReference>
<keyword evidence="2" id="KW-0378">Hydrolase</keyword>
<sequence length="637" mass="67123">MKAALTVLLLSLELSGSAFAQPTGVSQQALTGGTAVSQAEEQRLGLVNVRTYTVATGAGVGCSGVLLTNVWALTAGHCLDSMTGRRTDITVTGVPGVYTADAIYKFGAWANDPAGPDLGLVRLSRPVPLDGSTNSFFTRLNRDDPTGKTSTVYGRSTGGYLSLTTRVSSVGGRTLQIEAGPVGETTAQGDSGGPVFVQNGGQSLLAGITSTTNGTAATIHNHEPWITVVARTFLDQSQPFGAADAYAEEVSAVPEGAPLTGPPVNQLRALGLAHWASAQRAAQVMCFNRGFIGGHFIPTTTRGEEFRFACIGRSGGAFYDATQADLDGSGWGFQDINSVNWAQGARAAAGVCQARVPGSVGGFMTGYMLRPPGASDQRMGIICINPSAGSFSDVDAELLPVAGRYDLNEVPWLSARADAAQFCRGFGYVGGFSNGHQSLEKRGITCIGRSDIILGGFPASVPAEVLSRRRALYAESEDAPLLAPPDAAIEVQLSFESCHDTVLLGSAGGCPVGPEYEIWSYDPATHRLLHVLSGRCVNISGARTDVEAEIILYPCVGSANEKWEIVRAPTDSPTSSIWTLKSEHSGLCLTAYRPSRQQGEIDVIRRAALLRQAPCDGRPAQRFTDVDADWYRRNGPN</sequence>
<keyword evidence="2" id="KW-0645">Protease</keyword>
<dbReference type="EMBL" id="FNNZ01000035">
    <property type="protein sequence ID" value="SDX54821.1"/>
    <property type="molecule type" value="Genomic_DNA"/>
</dbReference>
<proteinExistence type="predicted"/>
<dbReference type="Gene3D" id="2.40.10.10">
    <property type="entry name" value="Trypsin-like serine proteases"/>
    <property type="match status" value="1"/>
</dbReference>
<feature type="signal peptide" evidence="3">
    <location>
        <begin position="1"/>
        <end position="20"/>
    </location>
</feature>
<dbReference type="InterPro" id="IPR043504">
    <property type="entry name" value="Peptidase_S1_PA_chymotrypsin"/>
</dbReference>
<evidence type="ECO:0000313" key="5">
    <source>
        <dbReference type="EMBL" id="SDX54821.1"/>
    </source>
</evidence>
<keyword evidence="6" id="KW-1185">Reference proteome</keyword>
<dbReference type="SUPFAM" id="SSF50370">
    <property type="entry name" value="Ricin B-like lectins"/>
    <property type="match status" value="1"/>
</dbReference>
<dbReference type="PROSITE" id="PS00134">
    <property type="entry name" value="TRYPSIN_HIS"/>
    <property type="match status" value="1"/>
</dbReference>